<accession>A0AAV2PI05</accession>
<organism evidence="1 2">
    <name type="scientific">Meganyctiphanes norvegica</name>
    <name type="common">Northern krill</name>
    <name type="synonym">Thysanopoda norvegica</name>
    <dbReference type="NCBI Taxonomy" id="48144"/>
    <lineage>
        <taxon>Eukaryota</taxon>
        <taxon>Metazoa</taxon>
        <taxon>Ecdysozoa</taxon>
        <taxon>Arthropoda</taxon>
        <taxon>Crustacea</taxon>
        <taxon>Multicrustacea</taxon>
        <taxon>Malacostraca</taxon>
        <taxon>Eumalacostraca</taxon>
        <taxon>Eucarida</taxon>
        <taxon>Euphausiacea</taxon>
        <taxon>Euphausiidae</taxon>
        <taxon>Meganyctiphanes</taxon>
    </lineage>
</organism>
<name>A0AAV2PI05_MEGNR</name>
<feature type="non-terminal residue" evidence="1">
    <location>
        <position position="1"/>
    </location>
</feature>
<gene>
    <name evidence="1" type="ORF">MNOR_LOCUS801</name>
</gene>
<protein>
    <submittedName>
        <fullName evidence="1">Uncharacterized protein</fullName>
    </submittedName>
</protein>
<evidence type="ECO:0000313" key="1">
    <source>
        <dbReference type="EMBL" id="CAL4059758.1"/>
    </source>
</evidence>
<sequence>WGLCYVRKTRTRKVSEQGTMSFKVPVVAFEKNRRPEFVNAMNLGKDTKLKILIVGNAADGDGVRNTLEQVAAKMNINADINLSSDPIEEDIKGTHYYILLYPLDKSTCPKLLSSLIPKLEKMTVCLNINSCILFLPSESRISYDIICPKDITVLLQQYQIVSYTWPRETRRHEIFCSKLLSAAEKARGGILGTSNLIDWGLQRLNLVEER</sequence>
<dbReference type="EMBL" id="CAXKWB010000189">
    <property type="protein sequence ID" value="CAL4059758.1"/>
    <property type="molecule type" value="Genomic_DNA"/>
</dbReference>
<comment type="caution">
    <text evidence="1">The sequence shown here is derived from an EMBL/GenBank/DDBJ whole genome shotgun (WGS) entry which is preliminary data.</text>
</comment>
<evidence type="ECO:0000313" key="2">
    <source>
        <dbReference type="Proteomes" id="UP001497623"/>
    </source>
</evidence>
<proteinExistence type="predicted"/>
<dbReference type="AlphaFoldDB" id="A0AAV2PI05"/>
<dbReference type="Proteomes" id="UP001497623">
    <property type="component" value="Unassembled WGS sequence"/>
</dbReference>
<reference evidence="1 2" key="1">
    <citation type="submission" date="2024-05" db="EMBL/GenBank/DDBJ databases">
        <authorList>
            <person name="Wallberg A."/>
        </authorList>
    </citation>
    <scope>NUCLEOTIDE SEQUENCE [LARGE SCALE GENOMIC DNA]</scope>
</reference>
<keyword evidence="2" id="KW-1185">Reference proteome</keyword>